<proteinExistence type="predicted"/>
<evidence type="ECO:0000313" key="9">
    <source>
        <dbReference type="EMBL" id="CAB4585384.1"/>
    </source>
</evidence>
<gene>
    <name evidence="9" type="ORF">UFOPK1795_00201</name>
    <name evidence="10" type="ORF">UFOPK2275_00050</name>
</gene>
<dbReference type="PANTHER" id="PTHR32119">
    <property type="entry name" value="OROTIDINE 5'-PHOSPHATE DECARBOXYLASE"/>
    <property type="match status" value="1"/>
</dbReference>
<evidence type="ECO:0000256" key="4">
    <source>
        <dbReference type="ARBA" id="ARBA00022793"/>
    </source>
</evidence>
<evidence type="ECO:0000256" key="1">
    <source>
        <dbReference type="ARBA" id="ARBA00004861"/>
    </source>
</evidence>
<dbReference type="Gene3D" id="3.20.20.70">
    <property type="entry name" value="Aldolase class I"/>
    <property type="match status" value="1"/>
</dbReference>
<comment type="pathway">
    <text evidence="1">Pyrimidine metabolism; UMP biosynthesis via de novo pathway; UMP from orotate: step 2/2.</text>
</comment>
<accession>A0A6J6FEP5</accession>
<evidence type="ECO:0000313" key="10">
    <source>
        <dbReference type="EMBL" id="CAB4653016.1"/>
    </source>
</evidence>
<dbReference type="NCBIfam" id="TIGR01740">
    <property type="entry name" value="pyrF"/>
    <property type="match status" value="1"/>
</dbReference>
<dbReference type="NCBIfam" id="NF001273">
    <property type="entry name" value="PRK00230.1"/>
    <property type="match status" value="1"/>
</dbReference>
<dbReference type="InterPro" id="IPR014732">
    <property type="entry name" value="OMPdecase"/>
</dbReference>
<dbReference type="EC" id="4.1.1.23" evidence="2"/>
<dbReference type="AlphaFoldDB" id="A0A6J6FEP5"/>
<dbReference type="SUPFAM" id="SSF51366">
    <property type="entry name" value="Ribulose-phoshate binding barrel"/>
    <property type="match status" value="1"/>
</dbReference>
<dbReference type="Pfam" id="PF00215">
    <property type="entry name" value="OMPdecase"/>
    <property type="match status" value="1"/>
</dbReference>
<dbReference type="InterPro" id="IPR001754">
    <property type="entry name" value="OMPdeCOase_dom"/>
</dbReference>
<dbReference type="InterPro" id="IPR013785">
    <property type="entry name" value="Aldolase_TIM"/>
</dbReference>
<reference evidence="9" key="1">
    <citation type="submission" date="2020-05" db="EMBL/GenBank/DDBJ databases">
        <authorList>
            <person name="Chiriac C."/>
            <person name="Salcher M."/>
            <person name="Ghai R."/>
            <person name="Kavagutti S V."/>
        </authorList>
    </citation>
    <scope>NUCLEOTIDE SEQUENCE</scope>
</reference>
<evidence type="ECO:0000259" key="8">
    <source>
        <dbReference type="SMART" id="SM00934"/>
    </source>
</evidence>
<dbReference type="InterPro" id="IPR018089">
    <property type="entry name" value="OMPdecase_AS"/>
</dbReference>
<dbReference type="GO" id="GO:0005829">
    <property type="term" value="C:cytosol"/>
    <property type="evidence" value="ECO:0007669"/>
    <property type="project" value="TreeGrafter"/>
</dbReference>
<dbReference type="EMBL" id="CAEZUG010000005">
    <property type="protein sequence ID" value="CAB4585384.1"/>
    <property type="molecule type" value="Genomic_DNA"/>
</dbReference>
<feature type="domain" description="Orotidine 5'-phosphate decarboxylase" evidence="8">
    <location>
        <begin position="6"/>
        <end position="224"/>
    </location>
</feature>
<dbReference type="EMBL" id="CAEZWQ010000002">
    <property type="protein sequence ID" value="CAB4653016.1"/>
    <property type="molecule type" value="Genomic_DNA"/>
</dbReference>
<dbReference type="GO" id="GO:0004590">
    <property type="term" value="F:orotidine-5'-phosphate decarboxylase activity"/>
    <property type="evidence" value="ECO:0007669"/>
    <property type="project" value="UniProtKB-EC"/>
</dbReference>
<dbReference type="GO" id="GO:0006207">
    <property type="term" value="P:'de novo' pyrimidine nucleobase biosynthetic process"/>
    <property type="evidence" value="ECO:0007669"/>
    <property type="project" value="InterPro"/>
</dbReference>
<dbReference type="PANTHER" id="PTHR32119:SF2">
    <property type="entry name" value="OROTIDINE 5'-PHOSPHATE DECARBOXYLASE"/>
    <property type="match status" value="1"/>
</dbReference>
<evidence type="ECO:0000256" key="3">
    <source>
        <dbReference type="ARBA" id="ARBA00021923"/>
    </source>
</evidence>
<dbReference type="PROSITE" id="PS00156">
    <property type="entry name" value="OMPDECASE"/>
    <property type="match status" value="1"/>
</dbReference>
<evidence type="ECO:0000256" key="2">
    <source>
        <dbReference type="ARBA" id="ARBA00012321"/>
    </source>
</evidence>
<dbReference type="GO" id="GO:0044205">
    <property type="term" value="P:'de novo' UMP biosynthetic process"/>
    <property type="evidence" value="ECO:0007669"/>
    <property type="project" value="UniProtKB-UniPathway"/>
</dbReference>
<evidence type="ECO:0000256" key="7">
    <source>
        <dbReference type="ARBA" id="ARBA00033428"/>
    </source>
</evidence>
<evidence type="ECO:0000256" key="5">
    <source>
        <dbReference type="ARBA" id="ARBA00022975"/>
    </source>
</evidence>
<dbReference type="InterPro" id="IPR011060">
    <property type="entry name" value="RibuloseP-bd_barrel"/>
</dbReference>
<dbReference type="SMART" id="SM00934">
    <property type="entry name" value="OMPdecase"/>
    <property type="match status" value="1"/>
</dbReference>
<keyword evidence="5" id="KW-0665">Pyrimidine biosynthesis</keyword>
<dbReference type="UniPathway" id="UPA00070">
    <property type="reaction ID" value="UER00120"/>
</dbReference>
<organism evidence="9">
    <name type="scientific">freshwater metagenome</name>
    <dbReference type="NCBI Taxonomy" id="449393"/>
    <lineage>
        <taxon>unclassified sequences</taxon>
        <taxon>metagenomes</taxon>
        <taxon>ecological metagenomes</taxon>
    </lineage>
</organism>
<name>A0A6J6FEP5_9ZZZZ</name>
<sequence length="234" mass="24331">MSIKSPIVLAVDTSDLETAIAWVKATEGLIAVYKLGLEFYLNFGQEGVRAISSSTDSDIFLDLKLHDIPHTVSGAAASISSLGVKYLTVHASGGSAMISAAAQAVPSTFVTGVTILTSLSESDVSEIGFKNNALESAVGLAKLAVSAGARAIVCSPLEILAIRQSVGNEITIITPGVRPADSAAGDDQKRTMTPQDAIDKGADLVVIGRPITSFWSQGGLAMRERTEQICAQIL</sequence>
<evidence type="ECO:0000256" key="6">
    <source>
        <dbReference type="ARBA" id="ARBA00023239"/>
    </source>
</evidence>
<keyword evidence="6" id="KW-0456">Lyase</keyword>
<protein>
    <recommendedName>
        <fullName evidence="3">Orotidine 5'-phosphate decarboxylase</fullName>
        <ecNumber evidence="2">4.1.1.23</ecNumber>
    </recommendedName>
    <alternativeName>
        <fullName evidence="7">OMP decarboxylase</fullName>
    </alternativeName>
</protein>
<keyword evidence="4" id="KW-0210">Decarboxylase</keyword>
<dbReference type="CDD" id="cd04725">
    <property type="entry name" value="OMP_decarboxylase_like"/>
    <property type="match status" value="1"/>
</dbReference>